<feature type="chain" id="PRO_5017632100" evidence="1">
    <location>
        <begin position="20"/>
        <end position="558"/>
    </location>
</feature>
<dbReference type="Pfam" id="PF16227">
    <property type="entry name" value="DUF4886"/>
    <property type="match status" value="1"/>
</dbReference>
<dbReference type="EMBL" id="QSVA01000003">
    <property type="protein sequence ID" value="RGN95995.1"/>
    <property type="molecule type" value="Genomic_DNA"/>
</dbReference>
<dbReference type="Proteomes" id="UP000260759">
    <property type="component" value="Unassembled WGS sequence"/>
</dbReference>
<keyword evidence="1" id="KW-0732">Signal</keyword>
<feature type="domain" description="BIG2" evidence="2">
    <location>
        <begin position="36"/>
        <end position="102"/>
    </location>
</feature>
<dbReference type="InterPro" id="IPR003343">
    <property type="entry name" value="Big_2"/>
</dbReference>
<protein>
    <submittedName>
        <fullName evidence="4">DUF4886 domain-containing protein</fullName>
    </submittedName>
</protein>
<evidence type="ECO:0000259" key="3">
    <source>
        <dbReference type="Pfam" id="PF16227"/>
    </source>
</evidence>
<evidence type="ECO:0000259" key="2">
    <source>
        <dbReference type="Pfam" id="PF02368"/>
    </source>
</evidence>
<feature type="domain" description="DUF4886" evidence="3">
    <location>
        <begin position="125"/>
        <end position="366"/>
    </location>
</feature>
<evidence type="ECO:0000313" key="4">
    <source>
        <dbReference type="EMBL" id="RGN95995.1"/>
    </source>
</evidence>
<organism evidence="4 5">
    <name type="scientific">Bacteroides uniformis</name>
    <dbReference type="NCBI Taxonomy" id="820"/>
    <lineage>
        <taxon>Bacteria</taxon>
        <taxon>Pseudomonadati</taxon>
        <taxon>Bacteroidota</taxon>
        <taxon>Bacteroidia</taxon>
        <taxon>Bacteroidales</taxon>
        <taxon>Bacteroidaceae</taxon>
        <taxon>Bacteroides</taxon>
    </lineage>
</organism>
<reference evidence="4 5" key="1">
    <citation type="submission" date="2018-08" db="EMBL/GenBank/DDBJ databases">
        <title>A genome reference for cultivated species of the human gut microbiota.</title>
        <authorList>
            <person name="Zou Y."/>
            <person name="Xue W."/>
            <person name="Luo G."/>
        </authorList>
    </citation>
    <scope>NUCLEOTIDE SEQUENCE [LARGE SCALE GENOMIC DNA]</scope>
    <source>
        <strain evidence="4 5">OM03-4</strain>
    </source>
</reference>
<dbReference type="InterPro" id="IPR032616">
    <property type="entry name" value="DUF4886"/>
</dbReference>
<comment type="caution">
    <text evidence="4">The sequence shown here is derived from an EMBL/GenBank/DDBJ whole genome shotgun (WGS) entry which is preliminary data.</text>
</comment>
<dbReference type="Gene3D" id="2.60.40.1080">
    <property type="match status" value="1"/>
</dbReference>
<dbReference type="Pfam" id="PF02368">
    <property type="entry name" value="Big_2"/>
    <property type="match status" value="1"/>
</dbReference>
<evidence type="ECO:0000313" key="5">
    <source>
        <dbReference type="Proteomes" id="UP000260759"/>
    </source>
</evidence>
<dbReference type="GO" id="GO:0016788">
    <property type="term" value="F:hydrolase activity, acting on ester bonds"/>
    <property type="evidence" value="ECO:0007669"/>
    <property type="project" value="UniProtKB-ARBA"/>
</dbReference>
<dbReference type="SUPFAM" id="SSF49373">
    <property type="entry name" value="Invasin/intimin cell-adhesion fragments"/>
    <property type="match status" value="1"/>
</dbReference>
<dbReference type="InterPro" id="IPR008964">
    <property type="entry name" value="Invasin/intimin_cell_adhesion"/>
</dbReference>
<feature type="signal peptide" evidence="1">
    <location>
        <begin position="1"/>
        <end position="19"/>
    </location>
</feature>
<name>A0A3E5F3B9_BACUN</name>
<sequence length="558" mass="61166">MTMKSMKFIFWMMALTFLALTSCSDDNDVDLSNRKFVRIDQSSVYLTVGEKIKVTATVDEIAGESYKLLWSVLDPNVATAESLDGNAGAITAIAAGKTIIKVETADKKLMYFADLTVTEGEKSVKILTIGSGLANDATANYLYDIAKDAGISLVIGNMYVENASLEDHVKNVTDNQAVYQYNRIAVDGSSSIQSNQSLKSIIKGENWDYIAFEESMAMAGLKDGYQTYLPQLMELVDGLATNPDVKYLLHQPWAYAKSAAEDGFANYDRDQFKMYNAIVEAVWAAKESSVQIDLVVPVGTTVQNGRTSYIGEDMLQDAFHLNANTAKFAAACTWFEALFGKNEVSYSPDNLIGYDVKLSKAAAHNAIVNSKIITELLDYKESPARIYIDFGPIESPAPFNNYRFPGDPALENLKDDKGNTTPFCLVVEKGFSGTLERGLENTLGFPKTASEDMFFSDGITIPVSSFKMSGLTKGEKYTFTFYGHINDSNTQTEYRVIGANEGSACLVNDFNPDRVAAVKGIEPAEDGTVNIELQPGPDNTQWAKFFGINVMVVMPEGN</sequence>
<gene>
    <name evidence="4" type="ORF">DXB37_05335</name>
</gene>
<dbReference type="AlphaFoldDB" id="A0A3E5F3B9"/>
<proteinExistence type="predicted"/>
<dbReference type="InterPro" id="IPR036514">
    <property type="entry name" value="SGNH_hydro_sf"/>
</dbReference>
<evidence type="ECO:0000256" key="1">
    <source>
        <dbReference type="SAM" id="SignalP"/>
    </source>
</evidence>
<dbReference type="PROSITE" id="PS51257">
    <property type="entry name" value="PROKAR_LIPOPROTEIN"/>
    <property type="match status" value="1"/>
</dbReference>
<accession>A0A3E5F3B9</accession>
<dbReference type="Gene3D" id="3.40.50.1110">
    <property type="entry name" value="SGNH hydrolase"/>
    <property type="match status" value="1"/>
</dbReference>